<protein>
    <recommendedName>
        <fullName evidence="4">General secretion pathway GspH domain-containing protein</fullName>
    </recommendedName>
</protein>
<evidence type="ECO:0000313" key="3">
    <source>
        <dbReference type="Proteomes" id="UP000318626"/>
    </source>
</evidence>
<dbReference type="OrthoDB" id="291177at2"/>
<accession>A0A518CAB3</accession>
<proteinExistence type="predicted"/>
<keyword evidence="3" id="KW-1185">Reference proteome</keyword>
<dbReference type="EMBL" id="CP036289">
    <property type="protein sequence ID" value="QDU76159.1"/>
    <property type="molecule type" value="Genomic_DNA"/>
</dbReference>
<dbReference type="KEGG" id="bvo:Pan97_32040"/>
<dbReference type="Gene3D" id="3.30.700.10">
    <property type="entry name" value="Glycoprotein, Type 4 Pilin"/>
    <property type="match status" value="1"/>
</dbReference>
<dbReference type="PROSITE" id="PS00409">
    <property type="entry name" value="PROKAR_NTER_METHYL"/>
    <property type="match status" value="1"/>
</dbReference>
<dbReference type="NCBIfam" id="TIGR02532">
    <property type="entry name" value="IV_pilin_GFxxxE"/>
    <property type="match status" value="1"/>
</dbReference>
<feature type="transmembrane region" description="Helical" evidence="1">
    <location>
        <begin position="25"/>
        <end position="47"/>
    </location>
</feature>
<dbReference type="Pfam" id="PF07963">
    <property type="entry name" value="N_methyl"/>
    <property type="match status" value="1"/>
</dbReference>
<keyword evidence="1" id="KW-0472">Membrane</keyword>
<dbReference type="AlphaFoldDB" id="A0A518CAB3"/>
<reference evidence="3" key="1">
    <citation type="submission" date="2019-02" db="EMBL/GenBank/DDBJ databases">
        <title>Deep-cultivation of Planctomycetes and their phenomic and genomic characterization uncovers novel biology.</title>
        <authorList>
            <person name="Wiegand S."/>
            <person name="Jogler M."/>
            <person name="Boedeker C."/>
            <person name="Pinto D."/>
            <person name="Vollmers J."/>
            <person name="Rivas-Marin E."/>
            <person name="Kohn T."/>
            <person name="Peeters S.H."/>
            <person name="Heuer A."/>
            <person name="Rast P."/>
            <person name="Oberbeckmann S."/>
            <person name="Bunk B."/>
            <person name="Jeske O."/>
            <person name="Meyerdierks A."/>
            <person name="Storesund J.E."/>
            <person name="Kallscheuer N."/>
            <person name="Luecker S."/>
            <person name="Lage O.M."/>
            <person name="Pohl T."/>
            <person name="Merkel B.J."/>
            <person name="Hornburger P."/>
            <person name="Mueller R.-W."/>
            <person name="Bruemmer F."/>
            <person name="Labrenz M."/>
            <person name="Spormann A.M."/>
            <person name="Op den Camp H."/>
            <person name="Overmann J."/>
            <person name="Amann R."/>
            <person name="Jetten M.S.M."/>
            <person name="Mascher T."/>
            <person name="Medema M.H."/>
            <person name="Devos D.P."/>
            <person name="Kaster A.-K."/>
            <person name="Ovreas L."/>
            <person name="Rohde M."/>
            <person name="Galperin M.Y."/>
            <person name="Jogler C."/>
        </authorList>
    </citation>
    <scope>NUCLEOTIDE SEQUENCE [LARGE SCALE GENOMIC DNA]</scope>
    <source>
        <strain evidence="3">Pan97</strain>
    </source>
</reference>
<keyword evidence="1" id="KW-1133">Transmembrane helix</keyword>
<gene>
    <name evidence="2" type="ORF">Pan97_32040</name>
</gene>
<sequence>MTCLDASRSDRAATKLRSLARRHQGFSLLELLAVVIILGLLAAIGAARLAPGIQGNVARGTDSFRTLMALRQARASAIATGDDHRLRMLTTSGVITGFQIERVGGSTTIVEGPHAFSGETTILQTGSHATFNFQGEATVTPVLTFAGPDRTDRITVVSATGWGLLEEL</sequence>
<dbReference type="SUPFAM" id="SSF54523">
    <property type="entry name" value="Pili subunits"/>
    <property type="match status" value="1"/>
</dbReference>
<dbReference type="InterPro" id="IPR045584">
    <property type="entry name" value="Pilin-like"/>
</dbReference>
<dbReference type="Proteomes" id="UP000318626">
    <property type="component" value="Chromosome"/>
</dbReference>
<dbReference type="InterPro" id="IPR012902">
    <property type="entry name" value="N_methyl_site"/>
</dbReference>
<organism evidence="2 3">
    <name type="scientific">Bremerella volcania</name>
    <dbReference type="NCBI Taxonomy" id="2527984"/>
    <lineage>
        <taxon>Bacteria</taxon>
        <taxon>Pseudomonadati</taxon>
        <taxon>Planctomycetota</taxon>
        <taxon>Planctomycetia</taxon>
        <taxon>Pirellulales</taxon>
        <taxon>Pirellulaceae</taxon>
        <taxon>Bremerella</taxon>
    </lineage>
</organism>
<name>A0A518CAB3_9BACT</name>
<evidence type="ECO:0000256" key="1">
    <source>
        <dbReference type="SAM" id="Phobius"/>
    </source>
</evidence>
<keyword evidence="1" id="KW-0812">Transmembrane</keyword>
<evidence type="ECO:0000313" key="2">
    <source>
        <dbReference type="EMBL" id="QDU76159.1"/>
    </source>
</evidence>
<dbReference type="RefSeq" id="WP_144974065.1">
    <property type="nucleotide sequence ID" value="NZ_CP036289.1"/>
</dbReference>
<evidence type="ECO:0008006" key="4">
    <source>
        <dbReference type="Google" id="ProtNLM"/>
    </source>
</evidence>